<accession>A0A9X2IXQ1</accession>
<comment type="caution">
    <text evidence="1">The sequence shown here is derived from an EMBL/GenBank/DDBJ whole genome shotgun (WGS) entry which is preliminary data.</text>
</comment>
<organism evidence="1 2">
    <name type="scientific">Nocardia pulmonis</name>
    <dbReference type="NCBI Taxonomy" id="2951408"/>
    <lineage>
        <taxon>Bacteria</taxon>
        <taxon>Bacillati</taxon>
        <taxon>Actinomycetota</taxon>
        <taxon>Actinomycetes</taxon>
        <taxon>Mycobacteriales</taxon>
        <taxon>Nocardiaceae</taxon>
        <taxon>Nocardia</taxon>
    </lineage>
</organism>
<dbReference type="AlphaFoldDB" id="A0A9X2IXQ1"/>
<protein>
    <submittedName>
        <fullName evidence="1">Uncharacterized protein</fullName>
    </submittedName>
</protein>
<dbReference type="Proteomes" id="UP001139157">
    <property type="component" value="Unassembled WGS sequence"/>
</dbReference>
<sequence>MSRLLSKSVAVVSISLAIGVAAGGQALAGVALEPVPPTAETSTASDVDWPRVSAGSSAICLLEVLTGSTGVVCPF</sequence>
<dbReference type="RefSeq" id="WP_251912790.1">
    <property type="nucleotide sequence ID" value="NZ_JAMRXG010000006.1"/>
</dbReference>
<proteinExistence type="predicted"/>
<dbReference type="EMBL" id="JAMRXG010000006">
    <property type="protein sequence ID" value="MCM6774879.1"/>
    <property type="molecule type" value="Genomic_DNA"/>
</dbReference>
<name>A0A9X2IXQ1_9NOCA</name>
<gene>
    <name evidence="1" type="ORF">NDR86_15500</name>
</gene>
<keyword evidence="2" id="KW-1185">Reference proteome</keyword>
<reference evidence="1" key="1">
    <citation type="submission" date="2022-06" db="EMBL/GenBank/DDBJ databases">
        <title>Novel species in genus nocardia.</title>
        <authorList>
            <person name="Li F."/>
        </authorList>
    </citation>
    <scope>NUCLEOTIDE SEQUENCE</scope>
    <source>
        <strain evidence="1">CDC141</strain>
    </source>
</reference>
<evidence type="ECO:0000313" key="1">
    <source>
        <dbReference type="EMBL" id="MCM6774879.1"/>
    </source>
</evidence>
<evidence type="ECO:0000313" key="2">
    <source>
        <dbReference type="Proteomes" id="UP001139157"/>
    </source>
</evidence>